<dbReference type="PANTHER" id="PTHR42770">
    <property type="entry name" value="AMINO ACID TRANSPORTER-RELATED"/>
    <property type="match status" value="1"/>
</dbReference>
<name>A0ABW2KFU4_9ACTN</name>
<feature type="transmembrane region" description="Helical" evidence="6">
    <location>
        <begin position="48"/>
        <end position="72"/>
    </location>
</feature>
<evidence type="ECO:0000256" key="4">
    <source>
        <dbReference type="ARBA" id="ARBA00022989"/>
    </source>
</evidence>
<dbReference type="InterPro" id="IPR050367">
    <property type="entry name" value="APC_superfamily"/>
</dbReference>
<feature type="transmembrane region" description="Helical" evidence="6">
    <location>
        <begin position="93"/>
        <end position="116"/>
    </location>
</feature>
<evidence type="ECO:0000256" key="5">
    <source>
        <dbReference type="ARBA" id="ARBA00023136"/>
    </source>
</evidence>
<dbReference type="PIRSF" id="PIRSF006060">
    <property type="entry name" value="AA_transporter"/>
    <property type="match status" value="1"/>
</dbReference>
<feature type="transmembrane region" description="Helical" evidence="6">
    <location>
        <begin position="364"/>
        <end position="387"/>
    </location>
</feature>
<evidence type="ECO:0000256" key="6">
    <source>
        <dbReference type="SAM" id="Phobius"/>
    </source>
</evidence>
<gene>
    <name evidence="7" type="ORF">ACFQRF_13815</name>
</gene>
<feature type="transmembrane region" description="Helical" evidence="6">
    <location>
        <begin position="289"/>
        <end position="318"/>
    </location>
</feature>
<feature type="transmembrane region" description="Helical" evidence="6">
    <location>
        <begin position="399"/>
        <end position="421"/>
    </location>
</feature>
<keyword evidence="2" id="KW-1003">Cell membrane</keyword>
<dbReference type="PANTHER" id="PTHR42770:SF7">
    <property type="entry name" value="MEMBRANE PROTEIN"/>
    <property type="match status" value="1"/>
</dbReference>
<dbReference type="Gene3D" id="1.20.1740.10">
    <property type="entry name" value="Amino acid/polyamine transporter I"/>
    <property type="match status" value="1"/>
</dbReference>
<feature type="transmembrane region" description="Helical" evidence="6">
    <location>
        <begin position="173"/>
        <end position="195"/>
    </location>
</feature>
<evidence type="ECO:0000313" key="8">
    <source>
        <dbReference type="Proteomes" id="UP001596540"/>
    </source>
</evidence>
<feature type="transmembrane region" description="Helical" evidence="6">
    <location>
        <begin position="339"/>
        <end position="358"/>
    </location>
</feature>
<evidence type="ECO:0000256" key="1">
    <source>
        <dbReference type="ARBA" id="ARBA00004651"/>
    </source>
</evidence>
<dbReference type="Proteomes" id="UP001596540">
    <property type="component" value="Unassembled WGS sequence"/>
</dbReference>
<feature type="transmembrane region" description="Helical" evidence="6">
    <location>
        <begin position="21"/>
        <end position="42"/>
    </location>
</feature>
<proteinExistence type="predicted"/>
<organism evidence="7 8">
    <name type="scientific">Marinactinospora rubrisoli</name>
    <dbReference type="NCBI Taxonomy" id="2715399"/>
    <lineage>
        <taxon>Bacteria</taxon>
        <taxon>Bacillati</taxon>
        <taxon>Actinomycetota</taxon>
        <taxon>Actinomycetes</taxon>
        <taxon>Streptosporangiales</taxon>
        <taxon>Nocardiopsidaceae</taxon>
        <taxon>Marinactinospora</taxon>
    </lineage>
</organism>
<dbReference type="InterPro" id="IPR002293">
    <property type="entry name" value="AA/rel_permease1"/>
</dbReference>
<evidence type="ECO:0000256" key="2">
    <source>
        <dbReference type="ARBA" id="ARBA00022475"/>
    </source>
</evidence>
<evidence type="ECO:0000313" key="7">
    <source>
        <dbReference type="EMBL" id="MFC7328822.1"/>
    </source>
</evidence>
<feature type="transmembrane region" description="Helical" evidence="6">
    <location>
        <begin position="142"/>
        <end position="161"/>
    </location>
</feature>
<keyword evidence="4 6" id="KW-1133">Transmembrane helix</keyword>
<sequence>MSTDSSRDGDGFVRVLGRADVLALAFGAMIGFGWVVLTGDFISGAGSLGAALAFVIGGGIVTLVGLTYAELVSAMPRAGGEHHYALRGLGSRGAFVASWGIVLGYLTVVAFEAVALPETVGYLAPGLQAGHLWTVAGDDVHASWAAIGVVAAVAITAVNYVGIRPASVFQTVAVLFLVAVGAALLLGSAVGGSAANLRPLFEGGAPGLIAVLVATPFLFVGFDVIPQSAEEIRLPYRQVGAVLVLSVGCATAWYVLIMLTVGSALPADALAASQLASADSMAALWDSEFMGTVLVLGGIAGIVTSWNAFLIGASRLLYAMAVSGMLPGWFGRLHPRFRTPSNALLFIGGLSVLAPLFGDQMLSWLVNAGGINIVVSYVVVALSFLALRRREPRMPRPFRVPAGTFVGTLALVLSLALATLYLPGMPAALSWPYEWIIMGTWWLAGAVLLWRLPRVAPGPDAEERLAASVAVNGEDQPPWR</sequence>
<keyword evidence="5 6" id="KW-0472">Membrane</keyword>
<dbReference type="EMBL" id="JBHTBH010000006">
    <property type="protein sequence ID" value="MFC7328822.1"/>
    <property type="molecule type" value="Genomic_DNA"/>
</dbReference>
<evidence type="ECO:0000256" key="3">
    <source>
        <dbReference type="ARBA" id="ARBA00022692"/>
    </source>
</evidence>
<protein>
    <submittedName>
        <fullName evidence="7">APC family permease</fullName>
    </submittedName>
</protein>
<accession>A0ABW2KFU4</accession>
<reference evidence="8" key="1">
    <citation type="journal article" date="2019" name="Int. J. Syst. Evol. Microbiol.">
        <title>The Global Catalogue of Microorganisms (GCM) 10K type strain sequencing project: providing services to taxonomists for standard genome sequencing and annotation.</title>
        <authorList>
            <consortium name="The Broad Institute Genomics Platform"/>
            <consortium name="The Broad Institute Genome Sequencing Center for Infectious Disease"/>
            <person name="Wu L."/>
            <person name="Ma J."/>
        </authorList>
    </citation>
    <scope>NUCLEOTIDE SEQUENCE [LARGE SCALE GENOMIC DNA]</scope>
    <source>
        <strain evidence="8">CGMCC 4.7382</strain>
    </source>
</reference>
<keyword evidence="8" id="KW-1185">Reference proteome</keyword>
<feature type="transmembrane region" description="Helical" evidence="6">
    <location>
        <begin position="238"/>
        <end position="261"/>
    </location>
</feature>
<keyword evidence="3 6" id="KW-0812">Transmembrane</keyword>
<feature type="transmembrane region" description="Helical" evidence="6">
    <location>
        <begin position="207"/>
        <end position="226"/>
    </location>
</feature>
<comment type="subcellular location">
    <subcellularLocation>
        <location evidence="1">Cell membrane</location>
        <topology evidence="1">Multi-pass membrane protein</topology>
    </subcellularLocation>
</comment>
<dbReference type="Pfam" id="PF13520">
    <property type="entry name" value="AA_permease_2"/>
    <property type="match status" value="1"/>
</dbReference>
<feature type="transmembrane region" description="Helical" evidence="6">
    <location>
        <begin position="433"/>
        <end position="450"/>
    </location>
</feature>
<comment type="caution">
    <text evidence="7">The sequence shown here is derived from an EMBL/GenBank/DDBJ whole genome shotgun (WGS) entry which is preliminary data.</text>
</comment>
<dbReference type="RefSeq" id="WP_379871479.1">
    <property type="nucleotide sequence ID" value="NZ_JBHTBH010000006.1"/>
</dbReference>